<feature type="chain" id="PRO_5040173382" evidence="1">
    <location>
        <begin position="23"/>
        <end position="88"/>
    </location>
</feature>
<evidence type="ECO:0000313" key="3">
    <source>
        <dbReference type="Proteomes" id="UP000703661"/>
    </source>
</evidence>
<keyword evidence="3" id="KW-1185">Reference proteome</keyword>
<feature type="non-terminal residue" evidence="2">
    <location>
        <position position="1"/>
    </location>
</feature>
<protein>
    <submittedName>
        <fullName evidence="2">Uncharacterized protein</fullName>
    </submittedName>
</protein>
<organism evidence="2 3">
    <name type="scientific">Entomortierella chlamydospora</name>
    <dbReference type="NCBI Taxonomy" id="101097"/>
    <lineage>
        <taxon>Eukaryota</taxon>
        <taxon>Fungi</taxon>
        <taxon>Fungi incertae sedis</taxon>
        <taxon>Mucoromycota</taxon>
        <taxon>Mortierellomycotina</taxon>
        <taxon>Mortierellomycetes</taxon>
        <taxon>Mortierellales</taxon>
        <taxon>Mortierellaceae</taxon>
        <taxon>Entomortierella</taxon>
    </lineage>
</organism>
<name>A0A9P6MNE6_9FUNG</name>
<dbReference type="Proteomes" id="UP000703661">
    <property type="component" value="Unassembled WGS sequence"/>
</dbReference>
<dbReference type="EMBL" id="JAAAID010001853">
    <property type="protein sequence ID" value="KAG0008608.1"/>
    <property type="molecule type" value="Genomic_DNA"/>
</dbReference>
<sequence length="88" mass="9819">MPSGHILMVGWFILRITSFSTTRIPFGTCHFLTTESVLQGCFAFEEDEIKLLMAISIEHASATLITATGHALRENLMRIANEVGRRPN</sequence>
<evidence type="ECO:0000256" key="1">
    <source>
        <dbReference type="SAM" id="SignalP"/>
    </source>
</evidence>
<feature type="signal peptide" evidence="1">
    <location>
        <begin position="1"/>
        <end position="22"/>
    </location>
</feature>
<reference evidence="2" key="1">
    <citation type="journal article" date="2020" name="Fungal Divers.">
        <title>Resolving the Mortierellaceae phylogeny through synthesis of multi-gene phylogenetics and phylogenomics.</title>
        <authorList>
            <person name="Vandepol N."/>
            <person name="Liber J."/>
            <person name="Desiro A."/>
            <person name="Na H."/>
            <person name="Kennedy M."/>
            <person name="Barry K."/>
            <person name="Grigoriev I.V."/>
            <person name="Miller A.N."/>
            <person name="O'Donnell K."/>
            <person name="Stajich J.E."/>
            <person name="Bonito G."/>
        </authorList>
    </citation>
    <scope>NUCLEOTIDE SEQUENCE</scope>
    <source>
        <strain evidence="2">NRRL 2769</strain>
    </source>
</reference>
<proteinExistence type="predicted"/>
<dbReference type="AlphaFoldDB" id="A0A9P6MNE6"/>
<keyword evidence="1" id="KW-0732">Signal</keyword>
<gene>
    <name evidence="2" type="ORF">BGZ80_003254</name>
</gene>
<evidence type="ECO:0000313" key="2">
    <source>
        <dbReference type="EMBL" id="KAG0008608.1"/>
    </source>
</evidence>
<comment type="caution">
    <text evidence="2">The sequence shown here is derived from an EMBL/GenBank/DDBJ whole genome shotgun (WGS) entry which is preliminary data.</text>
</comment>
<accession>A0A9P6MNE6</accession>